<dbReference type="AlphaFoldDB" id="A0A4D4LF22"/>
<keyword evidence="2" id="KW-1185">Reference proteome</keyword>
<dbReference type="Proteomes" id="UP000301309">
    <property type="component" value="Unassembled WGS sequence"/>
</dbReference>
<comment type="caution">
    <text evidence="1">The sequence shown here is derived from an EMBL/GenBank/DDBJ whole genome shotgun (WGS) entry which is preliminary data.</text>
</comment>
<proteinExistence type="predicted"/>
<accession>A0A4D4LF22</accession>
<dbReference type="EMBL" id="BJHW01000002">
    <property type="protein sequence ID" value="GDY59645.1"/>
    <property type="molecule type" value="Genomic_DNA"/>
</dbReference>
<evidence type="ECO:0000313" key="1">
    <source>
        <dbReference type="EMBL" id="GDY59645.1"/>
    </source>
</evidence>
<gene>
    <name evidence="1" type="ORF">SVIO_102680</name>
</gene>
<reference evidence="1 2" key="1">
    <citation type="journal article" date="2020" name="Int. J. Syst. Evol. Microbiol.">
        <title>Reclassification of Streptomyces castelarensis and Streptomyces sporoclivatus as later heterotypic synonyms of Streptomyces antimycoticus.</title>
        <authorList>
            <person name="Komaki H."/>
            <person name="Tamura T."/>
        </authorList>
    </citation>
    <scope>NUCLEOTIDE SEQUENCE [LARGE SCALE GENOMIC DNA]</scope>
    <source>
        <strain evidence="1 2">NBRC 13459</strain>
    </source>
</reference>
<organism evidence="1 2">
    <name type="scientific">Streptomyces violaceusniger</name>
    <dbReference type="NCBI Taxonomy" id="68280"/>
    <lineage>
        <taxon>Bacteria</taxon>
        <taxon>Bacillati</taxon>
        <taxon>Actinomycetota</taxon>
        <taxon>Actinomycetes</taxon>
        <taxon>Kitasatosporales</taxon>
        <taxon>Streptomycetaceae</taxon>
        <taxon>Streptomyces</taxon>
        <taxon>Streptomyces violaceusniger group</taxon>
    </lineage>
</organism>
<sequence length="93" mass="10748">MRETIRTCRRWSAVNIDLSKAIGTAEELLAELKKLDGTEVDEAPTRAAKRQHTKLNRTLLRLSHLGNRASVEIMDTYHDFKRRDDPVEESDKE</sequence>
<protein>
    <submittedName>
        <fullName evidence="1">Uncharacterized protein</fullName>
    </submittedName>
</protein>
<name>A0A4D4LF22_STRVO</name>
<evidence type="ECO:0000313" key="2">
    <source>
        <dbReference type="Proteomes" id="UP000301309"/>
    </source>
</evidence>